<dbReference type="GO" id="GO:0016799">
    <property type="term" value="F:hydrolase activity, hydrolyzing N-glycosyl compounds"/>
    <property type="evidence" value="ECO:0007669"/>
    <property type="project" value="InterPro"/>
</dbReference>
<gene>
    <name evidence="2" type="ordered locus">LD85_2584</name>
</gene>
<dbReference type="Gene3D" id="3.90.245.10">
    <property type="entry name" value="Ribonucleoside hydrolase-like"/>
    <property type="match status" value="1"/>
</dbReference>
<reference evidence="3" key="1">
    <citation type="journal article" date="2009" name="Proc. Natl. Acad. Sci. U.S.A.">
        <title>Biogeography of the Sulfolobus islandicus pan-genome.</title>
        <authorList>
            <person name="Reno M.L."/>
            <person name="Held N.L."/>
            <person name="Fields C.J."/>
            <person name="Burke P.V."/>
            <person name="Whitaker R.J."/>
        </authorList>
    </citation>
    <scope>NUCLEOTIDE SEQUENCE [LARGE SCALE GENOMIC DNA]</scope>
    <source>
        <strain evidence="3">L.D.8.5 / Lassen #2</strain>
    </source>
</reference>
<accession>D2PFU7</accession>
<dbReference type="PANTHER" id="PTHR46190">
    <property type="entry name" value="SI:CH211-201H21.5-RELATED"/>
    <property type="match status" value="1"/>
</dbReference>
<dbReference type="Proteomes" id="UP000001404">
    <property type="component" value="Chromosome"/>
</dbReference>
<feature type="domain" description="Inosine/uridine-preferring nucleoside hydrolase" evidence="1">
    <location>
        <begin position="5"/>
        <end position="62"/>
    </location>
</feature>
<sequence>MRYFIIDCDTAEDDIMSLIMLIKNNIQVVGITIVEGNVNFNQQVDTMLWALEFLNIDIPVYPIQKDH</sequence>
<dbReference type="InterPro" id="IPR036452">
    <property type="entry name" value="Ribo_hydro-like"/>
</dbReference>
<dbReference type="SUPFAM" id="SSF53590">
    <property type="entry name" value="Nucleoside hydrolase"/>
    <property type="match status" value="1"/>
</dbReference>
<dbReference type="KEGG" id="sii:LD85_2584"/>
<evidence type="ECO:0000259" key="1">
    <source>
        <dbReference type="Pfam" id="PF01156"/>
    </source>
</evidence>
<dbReference type="PANTHER" id="PTHR46190:SF1">
    <property type="entry name" value="SI:CH211-201H21.5"/>
    <property type="match status" value="1"/>
</dbReference>
<name>D2PFU7_SACI9</name>
<evidence type="ECO:0000313" key="3">
    <source>
        <dbReference type="Proteomes" id="UP000001404"/>
    </source>
</evidence>
<dbReference type="HOGENOM" id="CLU_204999_0_0_2"/>
<protein>
    <recommendedName>
        <fullName evidence="1">Inosine/uridine-preferring nucleoside hydrolase domain-containing protein</fullName>
    </recommendedName>
</protein>
<dbReference type="InterPro" id="IPR052775">
    <property type="entry name" value="IUN_hydrolase"/>
</dbReference>
<dbReference type="InterPro" id="IPR001910">
    <property type="entry name" value="Inosine/uridine_hydrolase_dom"/>
</dbReference>
<organism evidence="2 3">
    <name type="scientific">Saccharolobus islandicus (strain L.D.8.5 / Lassen #2)</name>
    <name type="common">Sulfolobus islandicus</name>
    <dbReference type="NCBI Taxonomy" id="425944"/>
    <lineage>
        <taxon>Archaea</taxon>
        <taxon>Thermoproteota</taxon>
        <taxon>Thermoprotei</taxon>
        <taxon>Sulfolobales</taxon>
        <taxon>Sulfolobaceae</taxon>
        <taxon>Saccharolobus</taxon>
    </lineage>
</organism>
<dbReference type="EMBL" id="CP001731">
    <property type="protein sequence ID" value="ADB88213.1"/>
    <property type="molecule type" value="Genomic_DNA"/>
</dbReference>
<proteinExistence type="predicted"/>
<dbReference type="Pfam" id="PF01156">
    <property type="entry name" value="IU_nuc_hydro"/>
    <property type="match status" value="1"/>
</dbReference>
<dbReference type="AlphaFoldDB" id="D2PFU7"/>
<evidence type="ECO:0000313" key="2">
    <source>
        <dbReference type="EMBL" id="ADB88213.1"/>
    </source>
</evidence>